<evidence type="ECO:0000256" key="1">
    <source>
        <dbReference type="ARBA" id="ARBA00022801"/>
    </source>
</evidence>
<evidence type="ECO:0000313" key="6">
    <source>
        <dbReference type="Proteomes" id="UP000295573"/>
    </source>
</evidence>
<keyword evidence="3" id="KW-0443">Lipid metabolism</keyword>
<feature type="chain" id="PRO_5039687098" evidence="4">
    <location>
        <begin position="24"/>
        <end position="415"/>
    </location>
</feature>
<dbReference type="RefSeq" id="WP_132149356.1">
    <property type="nucleotide sequence ID" value="NZ_SLWR01000005.1"/>
</dbReference>
<evidence type="ECO:0000313" key="5">
    <source>
        <dbReference type="EMBL" id="TCO47678.1"/>
    </source>
</evidence>
<accession>A0A4R2IU73</accession>
<dbReference type="InterPro" id="IPR029058">
    <property type="entry name" value="AB_hydrolase_fold"/>
</dbReference>
<organism evidence="5 6">
    <name type="scientific">Kribbella antiqua</name>
    <dbReference type="NCBI Taxonomy" id="2512217"/>
    <lineage>
        <taxon>Bacteria</taxon>
        <taxon>Bacillati</taxon>
        <taxon>Actinomycetota</taxon>
        <taxon>Actinomycetes</taxon>
        <taxon>Propionibacteriales</taxon>
        <taxon>Kribbellaceae</taxon>
        <taxon>Kribbella</taxon>
    </lineage>
</organism>
<dbReference type="GO" id="GO:0003847">
    <property type="term" value="F:1-alkyl-2-acetylglycerophosphocholine esterase activity"/>
    <property type="evidence" value="ECO:0007669"/>
    <property type="project" value="TreeGrafter"/>
</dbReference>
<dbReference type="PANTHER" id="PTHR10272:SF0">
    <property type="entry name" value="PLATELET-ACTIVATING FACTOR ACETYLHYDROLASE"/>
    <property type="match status" value="1"/>
</dbReference>
<proteinExistence type="predicted"/>
<reference evidence="5 6" key="1">
    <citation type="journal article" date="2015" name="Stand. Genomic Sci.">
        <title>Genomic Encyclopedia of Bacterial and Archaeal Type Strains, Phase III: the genomes of soil and plant-associated and newly described type strains.</title>
        <authorList>
            <person name="Whitman W.B."/>
            <person name="Woyke T."/>
            <person name="Klenk H.P."/>
            <person name="Zhou Y."/>
            <person name="Lilburn T.G."/>
            <person name="Beck B.J."/>
            <person name="De Vos P."/>
            <person name="Vandamme P."/>
            <person name="Eisen J.A."/>
            <person name="Garrity G."/>
            <person name="Hugenholtz P."/>
            <person name="Kyrpides N.C."/>
        </authorList>
    </citation>
    <scope>NUCLEOTIDE SEQUENCE [LARGE SCALE GENOMIC DNA]</scope>
    <source>
        <strain evidence="5 6">VKM Ac-2541</strain>
    </source>
</reference>
<keyword evidence="4" id="KW-0732">Signal</keyword>
<comment type="caution">
    <text evidence="5">The sequence shown here is derived from an EMBL/GenBank/DDBJ whole genome shotgun (WGS) entry which is preliminary data.</text>
</comment>
<dbReference type="PANTHER" id="PTHR10272">
    <property type="entry name" value="PLATELET-ACTIVATING FACTOR ACETYLHYDROLASE"/>
    <property type="match status" value="1"/>
</dbReference>
<evidence type="ECO:0000256" key="4">
    <source>
        <dbReference type="SAM" id="SignalP"/>
    </source>
</evidence>
<protein>
    <submittedName>
        <fullName evidence="5">Platelet-activating factor acetylhydrolase isoform II</fullName>
    </submittedName>
</protein>
<dbReference type="PROSITE" id="PS51318">
    <property type="entry name" value="TAT"/>
    <property type="match status" value="1"/>
</dbReference>
<dbReference type="Proteomes" id="UP000295573">
    <property type="component" value="Unassembled WGS sequence"/>
</dbReference>
<dbReference type="EMBL" id="SLWR01000005">
    <property type="protein sequence ID" value="TCO47678.1"/>
    <property type="molecule type" value="Genomic_DNA"/>
</dbReference>
<dbReference type="InterPro" id="IPR006311">
    <property type="entry name" value="TAT_signal"/>
</dbReference>
<keyword evidence="2" id="KW-0442">Lipid degradation</keyword>
<gene>
    <name evidence="5" type="ORF">EV646_105232</name>
</gene>
<dbReference type="GO" id="GO:0016042">
    <property type="term" value="P:lipid catabolic process"/>
    <property type="evidence" value="ECO:0007669"/>
    <property type="project" value="UniProtKB-KW"/>
</dbReference>
<evidence type="ECO:0000256" key="2">
    <source>
        <dbReference type="ARBA" id="ARBA00022963"/>
    </source>
</evidence>
<dbReference type="OrthoDB" id="569821at2"/>
<dbReference type="Pfam" id="PF03403">
    <property type="entry name" value="PAF-AH_p_II"/>
    <property type="match status" value="1"/>
</dbReference>
<feature type="signal peptide" evidence="4">
    <location>
        <begin position="1"/>
        <end position="23"/>
    </location>
</feature>
<name>A0A4R2IU73_9ACTN</name>
<evidence type="ECO:0000256" key="3">
    <source>
        <dbReference type="ARBA" id="ARBA00023098"/>
    </source>
</evidence>
<keyword evidence="6" id="KW-1185">Reference proteome</keyword>
<sequence length="415" mass="44965">MLTRRLLLGAVGGAFLSPAVSLAGPASAVPFAEATSRRAPVPIRLPRPTGPFPVGTTELHLVDQRRDDPYKPGRPRELMISVWYPASGTGERAPYLPPLTARMYAEDAAVALQQPVDAVDWVGARSHAGLLAPVSRSWGRRPIVLFSPGFGVPRGLGSIMVAELASRGYVVITVDHTFEVAGVEFPGGRLEVQALPLGSYALLARESRVADVRFVLEAITRLTYGDNPDAGHRRLPAGLGDILDLDRIGAFGHSAGGITSADVMDVDPRVTAGIDMDGTLAYGYPDPADCPTVAHGTDRAFLFLGAGGTAPGGQPQTHLTERSWGLYWDHSTGWKRDINVPDGMHYTFIDHQALIPWFQRFFTVPPELVANTVGTVDPDRILRSLRTYIPAFFDQHLRGKAFDWSRALPETTYIS</sequence>
<dbReference type="Gene3D" id="3.40.50.1820">
    <property type="entry name" value="alpha/beta hydrolase"/>
    <property type="match status" value="1"/>
</dbReference>
<keyword evidence="1 5" id="KW-0378">Hydrolase</keyword>
<dbReference type="SUPFAM" id="SSF53474">
    <property type="entry name" value="alpha/beta-Hydrolases"/>
    <property type="match status" value="1"/>
</dbReference>
<dbReference type="AlphaFoldDB" id="A0A4R2IU73"/>